<gene>
    <name evidence="1" type="ORF">M8818_007167</name>
</gene>
<sequence>MARSAYCRRTVTEDEQNVRPSPPKASTPGAFSRETSPSHGYGTGFSYFKGWMPPQAHIFPQSFPHSSATSVLETGHLQGKAAVGQETSSSDMLGGNPKARRTVQDSPLKVRKTRENLREAVREYNAPNRTPSAQSKSGFFRTSSEEQTPHQPSGRPYHKYSAADMITCPSVAYHRHSLDLDRVRADPTIEEEAHERPSSALEHTPRLSRRKSIHRRVLSKVKEGILTRSRSTAKMIGHKDHDVLDVSIADSMEVQVTLLDARNDLENAPGRLDSNIPGVEIKSHSCGSPSPEKTPRPAYRPRRSPESSPTPLRRASPVLTSPEPLFIKLNVISDVCSLDISKELTTDLFAVTARYRHSAFPDTILSTRETAVAPIGQPRGV</sequence>
<keyword evidence="2" id="KW-1185">Reference proteome</keyword>
<accession>A0ACC3S610</accession>
<comment type="caution">
    <text evidence="1">The sequence shown here is derived from an EMBL/GenBank/DDBJ whole genome shotgun (WGS) entry which is preliminary data.</text>
</comment>
<dbReference type="EMBL" id="JAMKPW020000042">
    <property type="protein sequence ID" value="KAK8196016.1"/>
    <property type="molecule type" value="Genomic_DNA"/>
</dbReference>
<dbReference type="Proteomes" id="UP001320706">
    <property type="component" value="Unassembled WGS sequence"/>
</dbReference>
<organism evidence="1 2">
    <name type="scientific">Zalaria obscura</name>
    <dbReference type="NCBI Taxonomy" id="2024903"/>
    <lineage>
        <taxon>Eukaryota</taxon>
        <taxon>Fungi</taxon>
        <taxon>Dikarya</taxon>
        <taxon>Ascomycota</taxon>
        <taxon>Pezizomycotina</taxon>
        <taxon>Dothideomycetes</taxon>
        <taxon>Dothideomycetidae</taxon>
        <taxon>Dothideales</taxon>
        <taxon>Zalariaceae</taxon>
        <taxon>Zalaria</taxon>
    </lineage>
</organism>
<proteinExistence type="predicted"/>
<evidence type="ECO:0000313" key="2">
    <source>
        <dbReference type="Proteomes" id="UP001320706"/>
    </source>
</evidence>
<protein>
    <submittedName>
        <fullName evidence="1">Uncharacterized protein</fullName>
    </submittedName>
</protein>
<evidence type="ECO:0000313" key="1">
    <source>
        <dbReference type="EMBL" id="KAK8196016.1"/>
    </source>
</evidence>
<name>A0ACC3S610_9PEZI</name>
<reference evidence="1" key="1">
    <citation type="submission" date="2024-02" db="EMBL/GenBank/DDBJ databases">
        <title>Metagenome Assembled Genome of Zalaria obscura JY119.</title>
        <authorList>
            <person name="Vighnesh L."/>
            <person name="Jagadeeshwari U."/>
            <person name="Venkata Ramana C."/>
            <person name="Sasikala C."/>
        </authorList>
    </citation>
    <scope>NUCLEOTIDE SEQUENCE</scope>
    <source>
        <strain evidence="1">JY119</strain>
    </source>
</reference>